<accession>A0A382YRT1</accession>
<dbReference type="AlphaFoldDB" id="A0A382YRT1"/>
<feature type="non-terminal residue" evidence="1">
    <location>
        <position position="1"/>
    </location>
</feature>
<sequence length="33" mass="3683">VVRVLPLNLKAETFFLLLSITQTQDTTTTSKFG</sequence>
<protein>
    <submittedName>
        <fullName evidence="1">Uncharacterized protein</fullName>
    </submittedName>
</protein>
<reference evidence="1" key="1">
    <citation type="submission" date="2018-05" db="EMBL/GenBank/DDBJ databases">
        <authorList>
            <person name="Lanie J.A."/>
            <person name="Ng W.-L."/>
            <person name="Kazmierczak K.M."/>
            <person name="Andrzejewski T.M."/>
            <person name="Davidsen T.M."/>
            <person name="Wayne K.J."/>
            <person name="Tettelin H."/>
            <person name="Glass J.I."/>
            <person name="Rusch D."/>
            <person name="Podicherti R."/>
            <person name="Tsui H.-C.T."/>
            <person name="Winkler M.E."/>
        </authorList>
    </citation>
    <scope>NUCLEOTIDE SEQUENCE</scope>
</reference>
<proteinExistence type="predicted"/>
<evidence type="ECO:0000313" key="1">
    <source>
        <dbReference type="EMBL" id="SVD86006.1"/>
    </source>
</evidence>
<gene>
    <name evidence="1" type="ORF">METZ01_LOCUS438860</name>
</gene>
<dbReference type="EMBL" id="UINC01178051">
    <property type="protein sequence ID" value="SVD86006.1"/>
    <property type="molecule type" value="Genomic_DNA"/>
</dbReference>
<organism evidence="1">
    <name type="scientific">marine metagenome</name>
    <dbReference type="NCBI Taxonomy" id="408172"/>
    <lineage>
        <taxon>unclassified sequences</taxon>
        <taxon>metagenomes</taxon>
        <taxon>ecological metagenomes</taxon>
    </lineage>
</organism>
<name>A0A382YRT1_9ZZZZ</name>